<organism evidence="3">
    <name type="scientific">Zea mays</name>
    <name type="common">Maize</name>
    <dbReference type="NCBI Taxonomy" id="4577"/>
    <lineage>
        <taxon>Eukaryota</taxon>
        <taxon>Viridiplantae</taxon>
        <taxon>Streptophyta</taxon>
        <taxon>Embryophyta</taxon>
        <taxon>Tracheophyta</taxon>
        <taxon>Spermatophyta</taxon>
        <taxon>Magnoliopsida</taxon>
        <taxon>Liliopsida</taxon>
        <taxon>Poales</taxon>
        <taxon>Poaceae</taxon>
        <taxon>PACMAD clade</taxon>
        <taxon>Panicoideae</taxon>
        <taxon>Andropogonodae</taxon>
        <taxon>Andropogoneae</taxon>
        <taxon>Tripsacinae</taxon>
        <taxon>Zea</taxon>
    </lineage>
</organism>
<dbReference type="IntAct" id="A0A1D6GXQ1">
    <property type="interactions" value="1"/>
</dbReference>
<reference evidence="3" key="1">
    <citation type="submission" date="2015-12" db="EMBL/GenBank/DDBJ databases">
        <title>Update maize B73 reference genome by single molecule sequencing technologies.</title>
        <authorList>
            <consortium name="Maize Genome Sequencing Project"/>
            <person name="Ware D."/>
        </authorList>
    </citation>
    <scope>NUCLEOTIDE SEQUENCE</scope>
    <source>
        <tissue evidence="3">Seedling</tissue>
    </source>
</reference>
<dbReference type="InterPro" id="IPR040244">
    <property type="entry name" value="EDR4-like"/>
</dbReference>
<dbReference type="GO" id="GO:1900150">
    <property type="term" value="P:regulation of defense response to fungus"/>
    <property type="evidence" value="ECO:0007669"/>
    <property type="project" value="InterPro"/>
</dbReference>
<dbReference type="EMBL" id="CM000781">
    <property type="protein sequence ID" value="AQK67585.1"/>
    <property type="molecule type" value="Genomic_DNA"/>
</dbReference>
<sequence>MANAEGSCLVRCPNCLDILPEPHNVIVYKCGGCGTILRAKICASNGQHMAAKQGRQDSDSYSVATAVSNGAPPRNKERGSESSFNVDAPSFEHGNNRTGKGENGDDVLARQNAMVVHHAESKENHTVE</sequence>
<name>A0A1D6GXQ1_MAIZE</name>
<dbReference type="InterPro" id="IPR055126">
    <property type="entry name" value="EDR4-like_N"/>
</dbReference>
<gene>
    <name evidence="3" type="ORF">ZEAMMB73_Zm00001d014915</name>
</gene>
<dbReference type="PANTHER" id="PTHR31105:SF33">
    <property type="entry name" value="OS03G0334200 PROTEIN"/>
    <property type="match status" value="1"/>
</dbReference>
<dbReference type="ExpressionAtlas" id="A0A1D6GXQ1">
    <property type="expression patterns" value="baseline and differential"/>
</dbReference>
<dbReference type="PANTHER" id="PTHR31105">
    <property type="entry name" value="EXTRA-LARGE G-PROTEIN-LIKE"/>
    <property type="match status" value="1"/>
</dbReference>
<accession>A0A1D6GXQ1</accession>
<dbReference type="AlphaFoldDB" id="A0A1D6GXQ1"/>
<proteinExistence type="predicted"/>
<feature type="compositionally biased region" description="Basic and acidic residues" evidence="1">
    <location>
        <begin position="117"/>
        <end position="128"/>
    </location>
</feature>
<feature type="domain" description="Enhanced disease resistance 4-like N-terminal" evidence="2">
    <location>
        <begin position="8"/>
        <end position="39"/>
    </location>
</feature>
<evidence type="ECO:0000256" key="1">
    <source>
        <dbReference type="SAM" id="MobiDB-lite"/>
    </source>
</evidence>
<evidence type="ECO:0000259" key="2">
    <source>
        <dbReference type="Pfam" id="PF22910"/>
    </source>
</evidence>
<dbReference type="InParanoid" id="A0A1D6GXQ1"/>
<protein>
    <recommendedName>
        <fullName evidence="2">Enhanced disease resistance 4-like N-terminal domain-containing protein</fullName>
    </recommendedName>
</protein>
<dbReference type="Pfam" id="PF22910">
    <property type="entry name" value="EDR4-like_1st"/>
    <property type="match status" value="1"/>
</dbReference>
<feature type="compositionally biased region" description="Polar residues" evidence="1">
    <location>
        <begin position="59"/>
        <end position="68"/>
    </location>
</feature>
<feature type="region of interest" description="Disordered" evidence="1">
    <location>
        <begin position="47"/>
        <end position="128"/>
    </location>
</feature>
<evidence type="ECO:0000313" key="3">
    <source>
        <dbReference type="EMBL" id="AQK67585.1"/>
    </source>
</evidence>